<feature type="region of interest" description="Disordered" evidence="1">
    <location>
        <begin position="33"/>
        <end position="84"/>
    </location>
</feature>
<dbReference type="Pfam" id="PF12802">
    <property type="entry name" value="MarR_2"/>
    <property type="match status" value="1"/>
</dbReference>
<name>A0A4Q9I3V5_STRKA</name>
<organism evidence="4 5">
    <name type="scientific">Streptomyces kasugaensis</name>
    <dbReference type="NCBI Taxonomy" id="1946"/>
    <lineage>
        <taxon>Bacteria</taxon>
        <taxon>Bacillati</taxon>
        <taxon>Actinomycetota</taxon>
        <taxon>Actinomycetes</taxon>
        <taxon>Kitasatosporales</taxon>
        <taxon>Streptomycetaceae</taxon>
        <taxon>Streptomyces</taxon>
    </lineage>
</organism>
<dbReference type="InterPro" id="IPR036388">
    <property type="entry name" value="WH-like_DNA-bd_sf"/>
</dbReference>
<dbReference type="InterPro" id="IPR000835">
    <property type="entry name" value="HTH_MarR-typ"/>
</dbReference>
<dbReference type="Proteomes" id="UP000292452">
    <property type="component" value="Unassembled WGS sequence"/>
</dbReference>
<dbReference type="AlphaFoldDB" id="A0A4Q9I3V5"/>
<evidence type="ECO:0000313" key="5">
    <source>
        <dbReference type="Proteomes" id="UP000292452"/>
    </source>
</evidence>
<evidence type="ECO:0000259" key="3">
    <source>
        <dbReference type="Pfam" id="PF13936"/>
    </source>
</evidence>
<dbReference type="GO" id="GO:0005829">
    <property type="term" value="C:cytosol"/>
    <property type="evidence" value="ECO:0007669"/>
    <property type="project" value="TreeGrafter"/>
</dbReference>
<dbReference type="EMBL" id="SIXH01000005">
    <property type="protein sequence ID" value="TBO61450.1"/>
    <property type="molecule type" value="Genomic_DNA"/>
</dbReference>
<keyword evidence="5" id="KW-1185">Reference proteome</keyword>
<dbReference type="RefSeq" id="WP_052859948.1">
    <property type="nucleotide sequence ID" value="NZ_SIXH01000005.1"/>
</dbReference>
<evidence type="ECO:0000259" key="2">
    <source>
        <dbReference type="Pfam" id="PF12802"/>
    </source>
</evidence>
<protein>
    <submittedName>
        <fullName evidence="4">MarR family transcriptional regulator</fullName>
    </submittedName>
</protein>
<evidence type="ECO:0000256" key="1">
    <source>
        <dbReference type="SAM" id="MobiDB-lite"/>
    </source>
</evidence>
<dbReference type="PANTHER" id="PTHR10948">
    <property type="entry name" value="TRANSPOSASE"/>
    <property type="match status" value="1"/>
</dbReference>
<dbReference type="GO" id="GO:0032196">
    <property type="term" value="P:transposition"/>
    <property type="evidence" value="ECO:0007669"/>
    <property type="project" value="TreeGrafter"/>
</dbReference>
<feature type="domain" description="Transposase IS30-like HTH" evidence="3">
    <location>
        <begin position="5"/>
        <end position="45"/>
    </location>
</feature>
<evidence type="ECO:0000313" key="4">
    <source>
        <dbReference type="EMBL" id="TBO61450.1"/>
    </source>
</evidence>
<accession>A0A4Q9I3V5</accession>
<dbReference type="Pfam" id="PF13936">
    <property type="entry name" value="HTH_38"/>
    <property type="match status" value="1"/>
</dbReference>
<dbReference type="InterPro" id="IPR051917">
    <property type="entry name" value="Transposase-Integrase"/>
</dbReference>
<dbReference type="GeneID" id="97377096"/>
<dbReference type="SUPFAM" id="SSF46785">
    <property type="entry name" value="Winged helix' DNA-binding domain"/>
    <property type="match status" value="1"/>
</dbReference>
<dbReference type="GO" id="GO:0003700">
    <property type="term" value="F:DNA-binding transcription factor activity"/>
    <property type="evidence" value="ECO:0007669"/>
    <property type="project" value="InterPro"/>
</dbReference>
<dbReference type="InterPro" id="IPR036390">
    <property type="entry name" value="WH_DNA-bd_sf"/>
</dbReference>
<feature type="domain" description="HTH marR-type" evidence="2">
    <location>
        <begin position="113"/>
        <end position="157"/>
    </location>
</feature>
<dbReference type="GO" id="GO:0004803">
    <property type="term" value="F:transposase activity"/>
    <property type="evidence" value="ECO:0007669"/>
    <property type="project" value="TreeGrafter"/>
</dbReference>
<dbReference type="PANTHER" id="PTHR10948:SF23">
    <property type="entry name" value="TRANSPOSASE INSI FOR INSERTION SEQUENCE ELEMENT IS30A-RELATED"/>
    <property type="match status" value="1"/>
</dbReference>
<comment type="caution">
    <text evidence="4">The sequence shown here is derived from an EMBL/GenBank/DDBJ whole genome shotgun (WGS) entry which is preliminary data.</text>
</comment>
<gene>
    <name evidence="4" type="ORF">EYS09_01085</name>
</gene>
<feature type="compositionally biased region" description="Low complexity" evidence="1">
    <location>
        <begin position="50"/>
        <end position="59"/>
    </location>
</feature>
<proteinExistence type="predicted"/>
<reference evidence="4 5" key="1">
    <citation type="submission" date="2019-02" db="EMBL/GenBank/DDBJ databases">
        <title>Draft Genome Sequence of Streptomyces sp. AM-2504, identified by 16S rRNA comparative analysis as a Streptomyces Kasugaensis strain.</title>
        <authorList>
            <person name="Napolioni V."/>
            <person name="Giuliodori A.M."/>
            <person name="Spurio R."/>
            <person name="Fabbretti A."/>
        </authorList>
    </citation>
    <scope>NUCLEOTIDE SEQUENCE [LARGE SCALE GENOMIC DNA]</scope>
    <source>
        <strain evidence="4 5">AM-2504</strain>
    </source>
</reference>
<dbReference type="Gene3D" id="1.10.10.10">
    <property type="entry name" value="Winged helix-like DNA-binding domain superfamily/Winged helix DNA-binding domain"/>
    <property type="match status" value="2"/>
</dbReference>
<dbReference type="InterPro" id="IPR025246">
    <property type="entry name" value="IS30-like_HTH"/>
</dbReference>
<sequence length="231" mass="25636">MPGGRLTHEERQCVAAGLAAGLSYAEIARRLGRPGSTISREVGRNGGARGYRANQAQQATKWRARRRKPHPATPSETGERAPRAQYEFEDRFAEMMARTGVPAMMARVLVCLFTSDTGSLTAPELVARLQVSPASVSKAVGWLEQRGLVGRERDGRRERYVIDDHVWYQAWQVSVRSMAMWADFTQQGADLFGSASPAGARLRATSQFFQHLGHDMAQAAEHWRQTLSARP</sequence>